<protein>
    <submittedName>
        <fullName evidence="3">Uncharacterized protein</fullName>
    </submittedName>
</protein>
<evidence type="ECO:0000256" key="2">
    <source>
        <dbReference type="SAM" id="SignalP"/>
    </source>
</evidence>
<evidence type="ECO:0000256" key="1">
    <source>
        <dbReference type="SAM" id="MobiDB-lite"/>
    </source>
</evidence>
<name>A0A4R4WT15_9ACTN</name>
<feature type="region of interest" description="Disordered" evidence="1">
    <location>
        <begin position="116"/>
        <end position="145"/>
    </location>
</feature>
<reference evidence="3 4" key="1">
    <citation type="submission" date="2019-03" db="EMBL/GenBank/DDBJ databases">
        <title>Draft genome sequences of novel Actinobacteria.</title>
        <authorList>
            <person name="Sahin N."/>
            <person name="Ay H."/>
            <person name="Saygin H."/>
        </authorList>
    </citation>
    <scope>NUCLEOTIDE SEQUENCE [LARGE SCALE GENOMIC DNA]</scope>
    <source>
        <strain evidence="3 4">KC712</strain>
    </source>
</reference>
<keyword evidence="4" id="KW-1185">Reference proteome</keyword>
<evidence type="ECO:0000313" key="3">
    <source>
        <dbReference type="EMBL" id="TDD20726.1"/>
    </source>
</evidence>
<dbReference type="Proteomes" id="UP000294543">
    <property type="component" value="Unassembled WGS sequence"/>
</dbReference>
<sequence length="145" mass="14779">MTGTVAGFAVTVGALCFTSLAPAHASPTAPPPSGTPTPVATSTATAAPKGLLSPLRCVLSLKGQRQQNGYYGVPASSSMSLSTFGIKVSQSTLAKKMKTTSSGTRGNAVAPAQCVRQVQGRQVHGPEERGRQRAGAHEPGLHQRG</sequence>
<organism evidence="3 4">
    <name type="scientific">Nonomuraea diastatica</name>
    <dbReference type="NCBI Taxonomy" id="1848329"/>
    <lineage>
        <taxon>Bacteria</taxon>
        <taxon>Bacillati</taxon>
        <taxon>Actinomycetota</taxon>
        <taxon>Actinomycetes</taxon>
        <taxon>Streptosporangiales</taxon>
        <taxon>Streptosporangiaceae</taxon>
        <taxon>Nonomuraea</taxon>
    </lineage>
</organism>
<evidence type="ECO:0000313" key="4">
    <source>
        <dbReference type="Proteomes" id="UP000294543"/>
    </source>
</evidence>
<accession>A0A4R4WT15</accession>
<keyword evidence="2" id="KW-0732">Signal</keyword>
<dbReference type="RefSeq" id="WP_132509475.1">
    <property type="nucleotide sequence ID" value="NZ_SMKP01000042.1"/>
</dbReference>
<dbReference type="AlphaFoldDB" id="A0A4R4WT15"/>
<feature type="signal peptide" evidence="2">
    <location>
        <begin position="1"/>
        <end position="25"/>
    </location>
</feature>
<comment type="caution">
    <text evidence="3">The sequence shown here is derived from an EMBL/GenBank/DDBJ whole genome shotgun (WGS) entry which is preliminary data.</text>
</comment>
<feature type="compositionally biased region" description="Low complexity" evidence="1">
    <location>
        <begin position="36"/>
        <end position="47"/>
    </location>
</feature>
<dbReference type="OrthoDB" id="3479933at2"/>
<feature type="region of interest" description="Disordered" evidence="1">
    <location>
        <begin position="24"/>
        <end position="47"/>
    </location>
</feature>
<feature type="chain" id="PRO_5020957890" evidence="2">
    <location>
        <begin position="26"/>
        <end position="145"/>
    </location>
</feature>
<gene>
    <name evidence="3" type="ORF">E1294_16895</name>
</gene>
<feature type="compositionally biased region" description="Basic and acidic residues" evidence="1">
    <location>
        <begin position="124"/>
        <end position="145"/>
    </location>
</feature>
<dbReference type="EMBL" id="SMKP01000042">
    <property type="protein sequence ID" value="TDD20726.1"/>
    <property type="molecule type" value="Genomic_DNA"/>
</dbReference>
<proteinExistence type="predicted"/>